<evidence type="ECO:0000313" key="2">
    <source>
        <dbReference type="EMBL" id="RMB95356.1"/>
    </source>
</evidence>
<reference evidence="2 3" key="1">
    <citation type="submission" date="2018-07" db="EMBL/GenBank/DDBJ databases">
        <title>A high quality draft genome assembly of the barn swallow (H. rustica rustica).</title>
        <authorList>
            <person name="Formenti G."/>
            <person name="Chiara M."/>
            <person name="Poveda L."/>
            <person name="Francoijs K.-J."/>
            <person name="Bonisoli-Alquati A."/>
            <person name="Canova L."/>
            <person name="Gianfranceschi L."/>
            <person name="Horner D.S."/>
            <person name="Saino N."/>
        </authorList>
    </citation>
    <scope>NUCLEOTIDE SEQUENCE [LARGE SCALE GENOMIC DNA]</scope>
    <source>
        <strain evidence="2">Chelidonia</strain>
        <tissue evidence="2">Blood</tissue>
    </source>
</reference>
<dbReference type="PROSITE" id="PS50878">
    <property type="entry name" value="RT_POL"/>
    <property type="match status" value="1"/>
</dbReference>
<dbReference type="InterPro" id="IPR043502">
    <property type="entry name" value="DNA/RNA_pol_sf"/>
</dbReference>
<dbReference type="Pfam" id="PF00078">
    <property type="entry name" value="RVT_1"/>
    <property type="match status" value="1"/>
</dbReference>
<feature type="domain" description="Reverse transcriptase" evidence="1">
    <location>
        <begin position="1"/>
        <end position="187"/>
    </location>
</feature>
<dbReference type="AlphaFoldDB" id="A0A3M0JKK8"/>
<accession>A0A3M0JKK8</accession>
<gene>
    <name evidence="2" type="ORF">DUI87_28344</name>
</gene>
<dbReference type="SUPFAM" id="SSF56672">
    <property type="entry name" value="DNA/RNA polymerases"/>
    <property type="match status" value="1"/>
</dbReference>
<evidence type="ECO:0000313" key="3">
    <source>
        <dbReference type="Proteomes" id="UP000269221"/>
    </source>
</evidence>
<protein>
    <recommendedName>
        <fullName evidence="1">Reverse transcriptase domain-containing protein</fullName>
    </recommendedName>
</protein>
<proteinExistence type="predicted"/>
<sequence length="187" mass="20908">MEQFILSAITQHLKDGQGIRPSQHRFRRGRSCLTSLISFHDQVTCLVDAGKAVHVVYLDFSKTFDTVSHSILLEKLAAHGLDRRTLCWVKNWLHGWVQRVVVNGAASSWWLVTSGVPQRSVLGSVLFNVFVDDLDAGIVSTSSKFADDTKLGACVDLMEGWRALQRDLDRLDGWAESSNMSFNKSKS</sequence>
<evidence type="ECO:0000259" key="1">
    <source>
        <dbReference type="PROSITE" id="PS50878"/>
    </source>
</evidence>
<keyword evidence="3" id="KW-1185">Reference proteome</keyword>
<dbReference type="OrthoDB" id="416454at2759"/>
<name>A0A3M0JKK8_HIRRU</name>
<dbReference type="PANTHER" id="PTHR33332">
    <property type="entry name" value="REVERSE TRANSCRIPTASE DOMAIN-CONTAINING PROTEIN"/>
    <property type="match status" value="1"/>
</dbReference>
<dbReference type="EMBL" id="QRBI01000187">
    <property type="protein sequence ID" value="RMB95356.1"/>
    <property type="molecule type" value="Genomic_DNA"/>
</dbReference>
<comment type="caution">
    <text evidence="2">The sequence shown here is derived from an EMBL/GenBank/DDBJ whole genome shotgun (WGS) entry which is preliminary data.</text>
</comment>
<organism evidence="2 3">
    <name type="scientific">Hirundo rustica rustica</name>
    <dbReference type="NCBI Taxonomy" id="333673"/>
    <lineage>
        <taxon>Eukaryota</taxon>
        <taxon>Metazoa</taxon>
        <taxon>Chordata</taxon>
        <taxon>Craniata</taxon>
        <taxon>Vertebrata</taxon>
        <taxon>Euteleostomi</taxon>
        <taxon>Archelosauria</taxon>
        <taxon>Archosauria</taxon>
        <taxon>Dinosauria</taxon>
        <taxon>Saurischia</taxon>
        <taxon>Theropoda</taxon>
        <taxon>Coelurosauria</taxon>
        <taxon>Aves</taxon>
        <taxon>Neognathae</taxon>
        <taxon>Neoaves</taxon>
        <taxon>Telluraves</taxon>
        <taxon>Australaves</taxon>
        <taxon>Passeriformes</taxon>
        <taxon>Sylvioidea</taxon>
        <taxon>Hirundinidae</taxon>
        <taxon>Hirundo</taxon>
    </lineage>
</organism>
<dbReference type="Proteomes" id="UP000269221">
    <property type="component" value="Unassembled WGS sequence"/>
</dbReference>
<dbReference type="InterPro" id="IPR000477">
    <property type="entry name" value="RT_dom"/>
</dbReference>